<dbReference type="STRING" id="1504633.A0A2T7C1F4"/>
<evidence type="ECO:0000256" key="8">
    <source>
        <dbReference type="ARBA" id="ARBA00046314"/>
    </source>
</evidence>
<keyword evidence="4" id="KW-0560">Oxidoreductase</keyword>
<dbReference type="GO" id="GO:0019288">
    <property type="term" value="P:isopentenyl diphosphate biosynthetic process, methylerythritol 4-phosphate pathway"/>
    <property type="evidence" value="ECO:0007669"/>
    <property type="project" value="InterPro"/>
</dbReference>
<dbReference type="HAMAP" id="MF_00191">
    <property type="entry name" value="IspH"/>
    <property type="match status" value="1"/>
</dbReference>
<dbReference type="GO" id="GO:0051745">
    <property type="term" value="F:4-hydroxy-3-methylbut-2-enyl diphosphate reductase activity"/>
    <property type="evidence" value="ECO:0007669"/>
    <property type="project" value="UniProtKB-EC"/>
</dbReference>
<dbReference type="AlphaFoldDB" id="A0A2T7C1F4"/>
<evidence type="ECO:0000256" key="7">
    <source>
        <dbReference type="ARBA" id="ARBA00046313"/>
    </source>
</evidence>
<accession>A0A2T7C1F4</accession>
<evidence type="ECO:0000256" key="5">
    <source>
        <dbReference type="ARBA" id="ARBA00023004"/>
    </source>
</evidence>
<dbReference type="GO" id="GO:0051539">
    <property type="term" value="F:4 iron, 4 sulfur cluster binding"/>
    <property type="evidence" value="ECO:0007669"/>
    <property type="project" value="UniProtKB-KW"/>
</dbReference>
<dbReference type="EC" id="1.17.7.4" evidence="10"/>
<dbReference type="GO" id="GO:0046872">
    <property type="term" value="F:metal ion binding"/>
    <property type="evidence" value="ECO:0007669"/>
    <property type="project" value="UniProtKB-KW"/>
</dbReference>
<evidence type="ECO:0000313" key="11">
    <source>
        <dbReference type="EMBL" id="PUZ37182.1"/>
    </source>
</evidence>
<dbReference type="PANTHER" id="PTHR31619">
    <property type="entry name" value="4-HYDROXY-3-METHYLBUT-2-ENYL DIPHOSPHATE REDUCTASE, CHLOROPLASTIC"/>
    <property type="match status" value="1"/>
</dbReference>
<gene>
    <name evidence="11" type="ORF">GQ55_9G098100</name>
</gene>
<dbReference type="GO" id="GO:0050992">
    <property type="term" value="P:dimethylallyl diphosphate biosynthetic process"/>
    <property type="evidence" value="ECO:0007669"/>
    <property type="project" value="InterPro"/>
</dbReference>
<dbReference type="Gene3D" id="3.40.50.11270">
    <property type="match status" value="1"/>
</dbReference>
<dbReference type="Gene3D" id="3.40.1010.20">
    <property type="entry name" value="4-hydroxy-3-methylbut-2-enyl diphosphate reductase, catalytic domain"/>
    <property type="match status" value="2"/>
</dbReference>
<reference evidence="11 12" key="1">
    <citation type="submission" date="2018-04" db="EMBL/GenBank/DDBJ databases">
        <title>WGS assembly of Panicum hallii var. hallii HAL2.</title>
        <authorList>
            <person name="Lovell J."/>
            <person name="Jenkins J."/>
            <person name="Lowry D."/>
            <person name="Mamidi S."/>
            <person name="Sreedasyam A."/>
            <person name="Weng X."/>
            <person name="Barry K."/>
            <person name="Bonette J."/>
            <person name="Campitelli B."/>
            <person name="Daum C."/>
            <person name="Gordon S."/>
            <person name="Gould B."/>
            <person name="Lipzen A."/>
            <person name="MacQueen A."/>
            <person name="Palacio-Mejia J."/>
            <person name="Plott C."/>
            <person name="Shakirov E."/>
            <person name="Shu S."/>
            <person name="Yoshinaga Y."/>
            <person name="Zane M."/>
            <person name="Rokhsar D."/>
            <person name="Grimwood J."/>
            <person name="Schmutz J."/>
            <person name="Juenger T."/>
        </authorList>
    </citation>
    <scope>NUCLEOTIDE SEQUENCE [LARGE SCALE GENOMIC DNA]</scope>
    <source>
        <strain evidence="12">cv. HAL2</strain>
    </source>
</reference>
<dbReference type="EMBL" id="CM009757">
    <property type="protein sequence ID" value="PUZ37182.1"/>
    <property type="molecule type" value="Genomic_DNA"/>
</dbReference>
<comment type="pathway">
    <text evidence="7">Isoprenoid biosynthesis; isopentenyl diphosphate biosynthesis via DXP pathway; isopentenyl diphosphate from 1-deoxy-D-xylulose 5-phosphate: step 6/6.</text>
</comment>
<name>A0A2T7C1F4_9POAL</name>
<evidence type="ECO:0000256" key="4">
    <source>
        <dbReference type="ARBA" id="ARBA00023002"/>
    </source>
</evidence>
<protein>
    <recommendedName>
        <fullName evidence="10">4-hydroxy-3-methylbut-2-enyl diphosphate reductase</fullName>
        <ecNumber evidence="10">1.17.7.4</ecNumber>
    </recommendedName>
</protein>
<keyword evidence="6" id="KW-0411">Iron-sulfur</keyword>
<comment type="similarity">
    <text evidence="9">Belongs to the IspH family.</text>
</comment>
<keyword evidence="2" id="KW-0004">4Fe-4S</keyword>
<keyword evidence="12" id="KW-1185">Reference proteome</keyword>
<keyword evidence="3" id="KW-0479">Metal-binding</keyword>
<evidence type="ECO:0000256" key="2">
    <source>
        <dbReference type="ARBA" id="ARBA00022485"/>
    </source>
</evidence>
<evidence type="ECO:0000256" key="1">
    <source>
        <dbReference type="ARBA" id="ARBA00001966"/>
    </source>
</evidence>
<dbReference type="Proteomes" id="UP000244336">
    <property type="component" value="Chromosome 9"/>
</dbReference>
<organism evidence="11 12">
    <name type="scientific">Panicum hallii var. hallii</name>
    <dbReference type="NCBI Taxonomy" id="1504633"/>
    <lineage>
        <taxon>Eukaryota</taxon>
        <taxon>Viridiplantae</taxon>
        <taxon>Streptophyta</taxon>
        <taxon>Embryophyta</taxon>
        <taxon>Tracheophyta</taxon>
        <taxon>Spermatophyta</taxon>
        <taxon>Magnoliopsida</taxon>
        <taxon>Liliopsida</taxon>
        <taxon>Poales</taxon>
        <taxon>Poaceae</taxon>
        <taxon>PACMAD clade</taxon>
        <taxon>Panicoideae</taxon>
        <taxon>Panicodae</taxon>
        <taxon>Paniceae</taxon>
        <taxon>Panicinae</taxon>
        <taxon>Panicum</taxon>
        <taxon>Panicum sect. Panicum</taxon>
    </lineage>
</organism>
<sequence>MAFSALAPPCVGVGFGFAPSYAPGAAAHPAPRRRGPPCTVRCCGGSPGDPGFDKKAFRRDIARGGNYNRRGFGHREETRGRMDLQYTSELIGKVEESGGVYAAERGMVTVRLADKYGFCFGVRDAVQLAYEACQQFPDRRIWLTNQIIHNPTVSKNLKEMGIEIIPVVSGVKDLDVVEEGDVVIFPAFGASVDEMFRLNKKNVQIVDTTCPLVSKVVNMVERHKKGDYTSIIHGKYAHEETIATASFADRYIIMKNMAEARYVCDYILQGQLDGSSSTKEEFLEVGSEDKQNHGWFYRHFRIKQLELTELLCNCRNSKVLYLRDSILILTWRKWAVVNQTTMLKGETEEIGLLVKKTMVRKYGVESVDKHFIRFDTICNATQERQNAMYKLVKEKVDLILVVGGWNSSNTSHLLEIGEHSGIPSYWIDGEQRIGPGSKMSHKTKDGMVVENENWLPLGPITVGVTSGASTPDKVVEDALQKMFEIKRQELDGASFEQRQR</sequence>
<dbReference type="InterPro" id="IPR003451">
    <property type="entry name" value="LytB/IspH"/>
</dbReference>
<dbReference type="Pfam" id="PF02401">
    <property type="entry name" value="LYTB"/>
    <property type="match status" value="1"/>
</dbReference>
<comment type="cofactor">
    <cofactor evidence="1">
        <name>[4Fe-4S] cluster</name>
        <dbReference type="ChEBI" id="CHEBI:49883"/>
    </cofactor>
</comment>
<dbReference type="CDD" id="cd13944">
    <property type="entry name" value="lytB_ispH"/>
    <property type="match status" value="1"/>
</dbReference>
<proteinExistence type="inferred from homology"/>
<dbReference type="PANTHER" id="PTHR31619:SF5">
    <property type="entry name" value="4-HYDROXY-3-METHYLBUT-2-ENYL DIPHOSPHATE REDUCTASE, CHLOROPLASTIC"/>
    <property type="match status" value="1"/>
</dbReference>
<evidence type="ECO:0000313" key="12">
    <source>
        <dbReference type="Proteomes" id="UP000244336"/>
    </source>
</evidence>
<dbReference type="Gramene" id="PUZ37182">
    <property type="protein sequence ID" value="PUZ37182"/>
    <property type="gene ID" value="GQ55_9G098100"/>
</dbReference>
<evidence type="ECO:0000256" key="6">
    <source>
        <dbReference type="ARBA" id="ARBA00023014"/>
    </source>
</evidence>
<evidence type="ECO:0000256" key="9">
    <source>
        <dbReference type="ARBA" id="ARBA00046335"/>
    </source>
</evidence>
<dbReference type="OrthoDB" id="1698201at2759"/>
<comment type="pathway">
    <text evidence="8">Isoprenoid biosynthesis; dimethylallyl diphosphate biosynthesis; dimethylallyl diphosphate from (2E)-4-hydroxy-3-methylbutenyl diphosphate: step 1/1.</text>
</comment>
<evidence type="ECO:0000256" key="3">
    <source>
        <dbReference type="ARBA" id="ARBA00022723"/>
    </source>
</evidence>
<evidence type="ECO:0000256" key="10">
    <source>
        <dbReference type="ARBA" id="ARBA00047177"/>
    </source>
</evidence>
<keyword evidence="5" id="KW-0408">Iron</keyword>